<accession>A0A5J4Z883</accession>
<evidence type="ECO:0000313" key="2">
    <source>
        <dbReference type="Proteomes" id="UP000325577"/>
    </source>
</evidence>
<protein>
    <submittedName>
        <fullName evidence="1">Uncharacterized protein</fullName>
    </submittedName>
</protein>
<dbReference type="Proteomes" id="UP000325577">
    <property type="component" value="Linkage Group LG9"/>
</dbReference>
<keyword evidence="2" id="KW-1185">Reference proteome</keyword>
<proteinExistence type="predicted"/>
<reference evidence="1 2" key="1">
    <citation type="submission" date="2019-09" db="EMBL/GenBank/DDBJ databases">
        <title>A chromosome-level genome assembly of the Chinese tupelo Nyssa sinensis.</title>
        <authorList>
            <person name="Yang X."/>
            <person name="Kang M."/>
            <person name="Yang Y."/>
            <person name="Xiong H."/>
            <person name="Wang M."/>
            <person name="Zhang Z."/>
            <person name="Wang Z."/>
            <person name="Wu H."/>
            <person name="Ma T."/>
            <person name="Liu J."/>
            <person name="Xi Z."/>
        </authorList>
    </citation>
    <scope>NUCLEOTIDE SEQUENCE [LARGE SCALE GENOMIC DNA]</scope>
    <source>
        <strain evidence="1">J267</strain>
        <tissue evidence="1">Leaf</tissue>
    </source>
</reference>
<organism evidence="1 2">
    <name type="scientific">Nyssa sinensis</name>
    <dbReference type="NCBI Taxonomy" id="561372"/>
    <lineage>
        <taxon>Eukaryota</taxon>
        <taxon>Viridiplantae</taxon>
        <taxon>Streptophyta</taxon>
        <taxon>Embryophyta</taxon>
        <taxon>Tracheophyta</taxon>
        <taxon>Spermatophyta</taxon>
        <taxon>Magnoliopsida</taxon>
        <taxon>eudicotyledons</taxon>
        <taxon>Gunneridae</taxon>
        <taxon>Pentapetalae</taxon>
        <taxon>asterids</taxon>
        <taxon>Cornales</taxon>
        <taxon>Nyssaceae</taxon>
        <taxon>Nyssa</taxon>
    </lineage>
</organism>
<gene>
    <name evidence="1" type="ORF">F0562_017984</name>
</gene>
<dbReference type="EMBL" id="CM018052">
    <property type="protein sequence ID" value="KAA8514805.1"/>
    <property type="molecule type" value="Genomic_DNA"/>
</dbReference>
<evidence type="ECO:0000313" key="1">
    <source>
        <dbReference type="EMBL" id="KAA8514805.1"/>
    </source>
</evidence>
<dbReference type="AlphaFoldDB" id="A0A5J4Z883"/>
<name>A0A5J4Z883_9ASTE</name>
<sequence length="174" mass="19232">MRWQHLRPPPSAAVGLGHDSKAWHWNGQARRGYEGRVMTQVMSGLGLWALQNIVGLGKPWVQSQHVSCLVEQSWQNHGYNVVANGYVCSCQTKKLYFDMGRMGSDSPDTQLPAQCCLHKAFLVAGGRKVDILGSLVFRNGTREGVGALPRRWNGDCAPVNMYLGLGFNDLFPCS</sequence>